<dbReference type="EMBL" id="JBEPMM010000007">
    <property type="protein sequence ID" value="MET3693241.1"/>
    <property type="molecule type" value="Genomic_DNA"/>
</dbReference>
<dbReference type="Proteomes" id="UP001549145">
    <property type="component" value="Unassembled WGS sequence"/>
</dbReference>
<evidence type="ECO:0000256" key="6">
    <source>
        <dbReference type="ARBA" id="ARBA00022841"/>
    </source>
</evidence>
<keyword evidence="4" id="KW-0732">Signal</keyword>
<evidence type="ECO:0000313" key="9">
    <source>
        <dbReference type="Proteomes" id="UP001549145"/>
    </source>
</evidence>
<evidence type="ECO:0000313" key="8">
    <source>
        <dbReference type="EMBL" id="MET3693241.1"/>
    </source>
</evidence>
<keyword evidence="3" id="KW-0808">Transferase</keyword>
<dbReference type="InterPro" id="IPR031811">
    <property type="entry name" value="ALGX/ALGJ_SGNH-like"/>
</dbReference>
<comment type="pathway">
    <text evidence="2">Glycan biosynthesis; alginate biosynthesis.</text>
</comment>
<organism evidence="8 9">
    <name type="scientific">Methylobacterium goesingense</name>
    <dbReference type="NCBI Taxonomy" id="243690"/>
    <lineage>
        <taxon>Bacteria</taxon>
        <taxon>Pseudomonadati</taxon>
        <taxon>Pseudomonadota</taxon>
        <taxon>Alphaproteobacteria</taxon>
        <taxon>Hyphomicrobiales</taxon>
        <taxon>Methylobacteriaceae</taxon>
        <taxon>Methylobacterium</taxon>
    </lineage>
</organism>
<dbReference type="RefSeq" id="WP_238280220.1">
    <property type="nucleotide sequence ID" value="NZ_BPQL01000080.1"/>
</dbReference>
<protein>
    <recommendedName>
        <fullName evidence="7">AlgX/AlgJ SGNH hydrolase-like domain-containing protein</fullName>
    </recommendedName>
</protein>
<gene>
    <name evidence="8" type="ORF">ABID43_002788</name>
</gene>
<keyword evidence="9" id="KW-1185">Reference proteome</keyword>
<evidence type="ECO:0000256" key="2">
    <source>
        <dbReference type="ARBA" id="ARBA00005182"/>
    </source>
</evidence>
<evidence type="ECO:0000256" key="5">
    <source>
        <dbReference type="ARBA" id="ARBA00022764"/>
    </source>
</evidence>
<feature type="domain" description="AlgX/AlgJ SGNH hydrolase-like" evidence="7">
    <location>
        <begin position="9"/>
        <end position="162"/>
    </location>
</feature>
<keyword evidence="6" id="KW-0016">Alginate biosynthesis</keyword>
<evidence type="ECO:0000256" key="1">
    <source>
        <dbReference type="ARBA" id="ARBA00004418"/>
    </source>
</evidence>
<comment type="caution">
    <text evidence="8">The sequence shown here is derived from an EMBL/GenBank/DDBJ whole genome shotgun (WGS) entry which is preliminary data.</text>
</comment>
<sequence>MRRKHLDFVHVGRDGWLFLIGGTNGVLDQYRVSFTRWWLLRGWRRLIGTRATRAQALGIRYLHVIVPEKLSVYDDRAGDLAYDPRRSPARALARRLINHPAFVDLLAPLRAARNGPVPLYHRTDTHWSYDGCLLAYRVLMRACGAVPPAGLDARERYEITSVRDLGSKIPEAPVETTSQGVIDILARRVYASPLVEAYEDAGRAPDLHIGAHVRFRNESPQADPRTVVLFGDSYAHFAPIMLSGLVAETFREVHFIWSSSIDWGYVAAVKPDLLLFEIAERFLVRLPDDTFDIASYQKGERLAEAAPAPVAAPAMAEGVAAQG</sequence>
<evidence type="ECO:0000256" key="3">
    <source>
        <dbReference type="ARBA" id="ARBA00022679"/>
    </source>
</evidence>
<evidence type="ECO:0000256" key="4">
    <source>
        <dbReference type="ARBA" id="ARBA00022729"/>
    </source>
</evidence>
<reference evidence="8 9" key="1">
    <citation type="submission" date="2024-06" db="EMBL/GenBank/DDBJ databases">
        <title>Genomic Encyclopedia of Type Strains, Phase IV (KMG-IV): sequencing the most valuable type-strain genomes for metagenomic binning, comparative biology and taxonomic classification.</title>
        <authorList>
            <person name="Goeker M."/>
        </authorList>
    </citation>
    <scope>NUCLEOTIDE SEQUENCE [LARGE SCALE GENOMIC DNA]</scope>
    <source>
        <strain evidence="8 9">DSM 21331</strain>
    </source>
</reference>
<dbReference type="Pfam" id="PF16822">
    <property type="entry name" value="ALGX"/>
    <property type="match status" value="1"/>
</dbReference>
<evidence type="ECO:0000259" key="7">
    <source>
        <dbReference type="Pfam" id="PF16822"/>
    </source>
</evidence>
<name>A0ABV2L905_9HYPH</name>
<keyword evidence="5" id="KW-0574">Periplasm</keyword>
<accession>A0ABV2L905</accession>
<proteinExistence type="predicted"/>
<comment type="subcellular location">
    <subcellularLocation>
        <location evidence="1">Periplasm</location>
    </subcellularLocation>
</comment>